<feature type="region of interest" description="Disordered" evidence="1">
    <location>
        <begin position="1"/>
        <end position="195"/>
    </location>
</feature>
<feature type="compositionally biased region" description="Low complexity" evidence="1">
    <location>
        <begin position="177"/>
        <end position="195"/>
    </location>
</feature>
<name>A0A4R8UKI4_9MICO</name>
<sequence length="195" mass="19454">MPRDEGEVGLEWLNSQLDADDAADTGEVAGPVAGPASADDSDADDDDDGVDDPDPDRSGADRSGADRPGADQTGAGVSGREPLGQALSAPKSARAAVDAADGEPALPAGVPTAAGTPEPARAPEPVRAPEPAGRPAPAGTPEQQPHLPEPAPRGIRSQSDLEPAPWWTTPVQSPLVPTADEAAATALPARASAPP</sequence>
<proteinExistence type="predicted"/>
<comment type="caution">
    <text evidence="2">The sequence shown here is derived from an EMBL/GenBank/DDBJ whole genome shotgun (WGS) entry which is preliminary data.</text>
</comment>
<dbReference type="Proteomes" id="UP000297866">
    <property type="component" value="Unassembled WGS sequence"/>
</dbReference>
<reference evidence="2 3" key="1">
    <citation type="submission" date="2019-03" db="EMBL/GenBank/DDBJ databases">
        <title>Genomics of glacier-inhabiting Cryobacterium strains.</title>
        <authorList>
            <person name="Liu Q."/>
            <person name="Xin Y.-H."/>
        </authorList>
    </citation>
    <scope>NUCLEOTIDE SEQUENCE [LARGE SCALE GENOMIC DNA]</scope>
    <source>
        <strain evidence="2 3">Sr47</strain>
    </source>
</reference>
<evidence type="ECO:0000313" key="3">
    <source>
        <dbReference type="Proteomes" id="UP000297866"/>
    </source>
</evidence>
<feature type="compositionally biased region" description="Pro residues" evidence="1">
    <location>
        <begin position="120"/>
        <end position="134"/>
    </location>
</feature>
<gene>
    <name evidence="2" type="ORF">E3O23_00100</name>
</gene>
<dbReference type="EMBL" id="SOEZ01000005">
    <property type="protein sequence ID" value="TFB56947.1"/>
    <property type="molecule type" value="Genomic_DNA"/>
</dbReference>
<feature type="non-terminal residue" evidence="2">
    <location>
        <position position="195"/>
    </location>
</feature>
<organism evidence="2 3">
    <name type="scientific">Cryobacterium tagatosivorans</name>
    <dbReference type="NCBI Taxonomy" id="1259199"/>
    <lineage>
        <taxon>Bacteria</taxon>
        <taxon>Bacillati</taxon>
        <taxon>Actinomycetota</taxon>
        <taxon>Actinomycetes</taxon>
        <taxon>Micrococcales</taxon>
        <taxon>Microbacteriaceae</taxon>
        <taxon>Cryobacterium</taxon>
    </lineage>
</organism>
<keyword evidence="3" id="KW-1185">Reference proteome</keyword>
<evidence type="ECO:0000256" key="1">
    <source>
        <dbReference type="SAM" id="MobiDB-lite"/>
    </source>
</evidence>
<evidence type="ECO:0000313" key="2">
    <source>
        <dbReference type="EMBL" id="TFB56947.1"/>
    </source>
</evidence>
<feature type="compositionally biased region" description="Basic and acidic residues" evidence="1">
    <location>
        <begin position="55"/>
        <end position="69"/>
    </location>
</feature>
<accession>A0A4R8UKI4</accession>
<feature type="compositionally biased region" description="Acidic residues" evidence="1">
    <location>
        <begin position="39"/>
        <end position="54"/>
    </location>
</feature>
<dbReference type="AlphaFoldDB" id="A0A4R8UKI4"/>
<protein>
    <submittedName>
        <fullName evidence="2">Uncharacterized protein</fullName>
    </submittedName>
</protein>